<dbReference type="Proteomes" id="UP000001554">
    <property type="component" value="Chromosome 7"/>
</dbReference>
<feature type="compositionally biased region" description="Basic and acidic residues" evidence="9">
    <location>
        <begin position="254"/>
        <end position="275"/>
    </location>
</feature>
<evidence type="ECO:0000256" key="10">
    <source>
        <dbReference type="SAM" id="Phobius"/>
    </source>
</evidence>
<feature type="transmembrane region" description="Helical" evidence="10">
    <location>
        <begin position="392"/>
        <end position="414"/>
    </location>
</feature>
<dbReference type="AlphaFoldDB" id="A0A9J7LHG8"/>
<evidence type="ECO:0000256" key="7">
    <source>
        <dbReference type="ARBA" id="ARBA00023170"/>
    </source>
</evidence>
<evidence type="ECO:0000256" key="9">
    <source>
        <dbReference type="SAM" id="MobiDB-lite"/>
    </source>
</evidence>
<dbReference type="KEGG" id="bfo:118420244"/>
<evidence type="ECO:0000256" key="4">
    <source>
        <dbReference type="ARBA" id="ARBA00022989"/>
    </source>
</evidence>
<feature type="transmembrane region" description="Helical" evidence="10">
    <location>
        <begin position="357"/>
        <end position="380"/>
    </location>
</feature>
<dbReference type="InterPro" id="IPR017452">
    <property type="entry name" value="GPCR_Rhodpsn_7TM"/>
</dbReference>
<dbReference type="PANTHER" id="PTHR24247:SF265">
    <property type="entry name" value="MUSCARINIC ACETYLCHOLINE RECEPTOR DM1"/>
    <property type="match status" value="1"/>
</dbReference>
<dbReference type="RefSeq" id="XP_035682858.1">
    <property type="nucleotide sequence ID" value="XM_035826965.1"/>
</dbReference>
<dbReference type="GO" id="GO:0007197">
    <property type="term" value="P:adenylate cyclase-inhibiting G protein-coupled acetylcholine receptor signaling pathway"/>
    <property type="evidence" value="ECO:0000318"/>
    <property type="project" value="GO_Central"/>
</dbReference>
<feature type="transmembrane region" description="Helical" evidence="10">
    <location>
        <begin position="120"/>
        <end position="140"/>
    </location>
</feature>
<evidence type="ECO:0000256" key="3">
    <source>
        <dbReference type="ARBA" id="ARBA00022692"/>
    </source>
</evidence>
<dbReference type="Pfam" id="PF00001">
    <property type="entry name" value="7tm_1"/>
    <property type="match status" value="1"/>
</dbReference>
<keyword evidence="6 10" id="KW-0472">Membrane</keyword>
<evidence type="ECO:0000256" key="2">
    <source>
        <dbReference type="ARBA" id="ARBA00022475"/>
    </source>
</evidence>
<evidence type="ECO:0000256" key="6">
    <source>
        <dbReference type="ARBA" id="ARBA00023136"/>
    </source>
</evidence>
<feature type="transmembrane region" description="Helical" evidence="10">
    <location>
        <begin position="82"/>
        <end position="100"/>
    </location>
</feature>
<dbReference type="PANTHER" id="PTHR24247">
    <property type="entry name" value="5-HYDROXYTRYPTAMINE RECEPTOR"/>
    <property type="match status" value="1"/>
</dbReference>
<keyword evidence="12" id="KW-1185">Reference proteome</keyword>
<dbReference type="GO" id="GO:0045202">
    <property type="term" value="C:synapse"/>
    <property type="evidence" value="ECO:0000318"/>
    <property type="project" value="GO_Central"/>
</dbReference>
<dbReference type="SUPFAM" id="SSF81321">
    <property type="entry name" value="Family A G protein-coupled receptor-like"/>
    <property type="match status" value="1"/>
</dbReference>
<name>A0A9J7LHG8_BRAFL</name>
<proteinExistence type="predicted"/>
<keyword evidence="7" id="KW-0675">Receptor</keyword>
<dbReference type="GO" id="GO:0016907">
    <property type="term" value="F:G protein-coupled acetylcholine receptor activity"/>
    <property type="evidence" value="ECO:0000318"/>
    <property type="project" value="GO_Central"/>
</dbReference>
<keyword evidence="5" id="KW-0297">G-protein coupled receptor</keyword>
<gene>
    <name evidence="13" type="primary">LOC118420244</name>
</gene>
<sequence>MSVAVKYLAARAASFHLSGINRQSDNVSSAEDASRPEDVFPVDSMVCGAVLSLLALFMVAVNGRVILAFILDKKLWYPSNLLVLNLSVSDFLFGLISLPLLTVNQVTGRWVLGQTACSLWQFVTLWMRCESALTVALISFDRYLMVKRAAEYRRKTRRTETLVLVVGSWVLSLVLTGPAVLVWDVLMENGVVWEERCLTDFVLEAPAYNMFLHTLMLVGPSAIMTFCYLQVVRDLKKRAKRRAKNKSPLPHRAGRFEDKEKAKESPGDNSSEKSKSPPSTVRSCRQAKMDVLVTIAETKDKCQGAYPAFVTAKAMVSKHGDLEFTKPQEPHAATVDTEKIFAASWFRKRTLTNEDKVSRTVGLLVLVYIITCAPLNIATVVKGIFPDVVSSLLYKILFVVMAISGAANPVAYSYRIPPIREHLLSVPCRRVPAKNSGKTFV</sequence>
<dbReference type="Gene3D" id="1.20.1070.10">
    <property type="entry name" value="Rhodopsin 7-helix transmembrane proteins"/>
    <property type="match status" value="1"/>
</dbReference>
<accession>A0A9J7LHG8</accession>
<keyword evidence="2" id="KW-1003">Cell membrane</keyword>
<comment type="subcellular location">
    <subcellularLocation>
        <location evidence="1">Cell membrane</location>
        <topology evidence="1">Multi-pass membrane protein</topology>
    </subcellularLocation>
</comment>
<feature type="transmembrane region" description="Helical" evidence="10">
    <location>
        <begin position="210"/>
        <end position="232"/>
    </location>
</feature>
<dbReference type="GO" id="GO:0007268">
    <property type="term" value="P:chemical synaptic transmission"/>
    <property type="evidence" value="ECO:0000318"/>
    <property type="project" value="GO_Central"/>
</dbReference>
<feature type="region of interest" description="Disordered" evidence="9">
    <location>
        <begin position="240"/>
        <end position="283"/>
    </location>
</feature>
<dbReference type="GeneID" id="118420244"/>
<feature type="domain" description="G-protein coupled receptors family 1 profile" evidence="11">
    <location>
        <begin position="61"/>
        <end position="412"/>
    </location>
</feature>
<evidence type="ECO:0000256" key="8">
    <source>
        <dbReference type="ARBA" id="ARBA00023224"/>
    </source>
</evidence>
<keyword evidence="8" id="KW-0807">Transducer</keyword>
<evidence type="ECO:0000256" key="5">
    <source>
        <dbReference type="ARBA" id="ARBA00023040"/>
    </source>
</evidence>
<dbReference type="PRINTS" id="PR00237">
    <property type="entry name" value="GPCRRHODOPSN"/>
</dbReference>
<keyword evidence="3 10" id="KW-0812">Transmembrane</keyword>
<evidence type="ECO:0000313" key="12">
    <source>
        <dbReference type="Proteomes" id="UP000001554"/>
    </source>
</evidence>
<evidence type="ECO:0000256" key="1">
    <source>
        <dbReference type="ARBA" id="ARBA00004651"/>
    </source>
</evidence>
<reference evidence="13" key="2">
    <citation type="submission" date="2025-08" db="UniProtKB">
        <authorList>
            <consortium name="RefSeq"/>
        </authorList>
    </citation>
    <scope>IDENTIFICATION</scope>
    <source>
        <strain evidence="13">S238N-H82</strain>
        <tissue evidence="13">Testes</tissue>
    </source>
</reference>
<dbReference type="InterPro" id="IPR000276">
    <property type="entry name" value="GPCR_Rhodpsn"/>
</dbReference>
<evidence type="ECO:0000313" key="13">
    <source>
        <dbReference type="RefSeq" id="XP_035682858.1"/>
    </source>
</evidence>
<keyword evidence="4 10" id="KW-1133">Transmembrane helix</keyword>
<feature type="transmembrane region" description="Helical" evidence="10">
    <location>
        <begin position="161"/>
        <end position="183"/>
    </location>
</feature>
<evidence type="ECO:0000259" key="11">
    <source>
        <dbReference type="PROSITE" id="PS50262"/>
    </source>
</evidence>
<dbReference type="GO" id="GO:0005886">
    <property type="term" value="C:plasma membrane"/>
    <property type="evidence" value="ECO:0000318"/>
    <property type="project" value="GO_Central"/>
</dbReference>
<dbReference type="OrthoDB" id="10044126at2759"/>
<dbReference type="GO" id="GO:0007187">
    <property type="term" value="P:G protein-coupled receptor signaling pathway, coupled to cyclic nucleotide second messenger"/>
    <property type="evidence" value="ECO:0000318"/>
    <property type="project" value="GO_Central"/>
</dbReference>
<organism evidence="12 13">
    <name type="scientific">Branchiostoma floridae</name>
    <name type="common">Florida lancelet</name>
    <name type="synonym">Amphioxus</name>
    <dbReference type="NCBI Taxonomy" id="7739"/>
    <lineage>
        <taxon>Eukaryota</taxon>
        <taxon>Metazoa</taxon>
        <taxon>Chordata</taxon>
        <taxon>Cephalochordata</taxon>
        <taxon>Leptocardii</taxon>
        <taxon>Amphioxiformes</taxon>
        <taxon>Branchiostomatidae</taxon>
        <taxon>Branchiostoma</taxon>
    </lineage>
</organism>
<dbReference type="OMA" id="MRCESAF"/>
<feature type="transmembrane region" description="Helical" evidence="10">
    <location>
        <begin position="49"/>
        <end position="70"/>
    </location>
</feature>
<dbReference type="PROSITE" id="PS50262">
    <property type="entry name" value="G_PROTEIN_RECEP_F1_2"/>
    <property type="match status" value="1"/>
</dbReference>
<dbReference type="GO" id="GO:0030425">
    <property type="term" value="C:dendrite"/>
    <property type="evidence" value="ECO:0000318"/>
    <property type="project" value="GO_Central"/>
</dbReference>
<reference evidence="12" key="1">
    <citation type="journal article" date="2020" name="Nat. Ecol. Evol.">
        <title>Deeply conserved synteny resolves early events in vertebrate evolution.</title>
        <authorList>
            <person name="Simakov O."/>
            <person name="Marletaz F."/>
            <person name="Yue J.X."/>
            <person name="O'Connell B."/>
            <person name="Jenkins J."/>
            <person name="Brandt A."/>
            <person name="Calef R."/>
            <person name="Tung C.H."/>
            <person name="Huang T.K."/>
            <person name="Schmutz J."/>
            <person name="Satoh N."/>
            <person name="Yu J.K."/>
            <person name="Putnam N.H."/>
            <person name="Green R.E."/>
            <person name="Rokhsar D.S."/>
        </authorList>
    </citation>
    <scope>NUCLEOTIDE SEQUENCE [LARGE SCALE GENOMIC DNA]</scope>
    <source>
        <strain evidence="12">S238N-H82</strain>
    </source>
</reference>
<protein>
    <submittedName>
        <fullName evidence="13">Histamine H3 receptor-like</fullName>
    </submittedName>
</protein>